<evidence type="ECO:0000313" key="2">
    <source>
        <dbReference type="Proteomes" id="UP000041595"/>
    </source>
</evidence>
<dbReference type="Proteomes" id="UP000041595">
    <property type="component" value="Unassembled WGS sequence"/>
</dbReference>
<dbReference type="RefSeq" id="WP_004700488.1">
    <property type="nucleotide sequence ID" value="NZ_CABHPY010000098.1"/>
</dbReference>
<dbReference type="AlphaFoldDB" id="A0A0T9U588"/>
<dbReference type="EMBL" id="CQEJ01000012">
    <property type="protein sequence ID" value="CNL19981.1"/>
    <property type="molecule type" value="Genomic_DNA"/>
</dbReference>
<organism evidence="1 2">
    <name type="scientific">Yersinia aldovae</name>
    <dbReference type="NCBI Taxonomy" id="29483"/>
    <lineage>
        <taxon>Bacteria</taxon>
        <taxon>Pseudomonadati</taxon>
        <taxon>Pseudomonadota</taxon>
        <taxon>Gammaproteobacteria</taxon>
        <taxon>Enterobacterales</taxon>
        <taxon>Yersiniaceae</taxon>
        <taxon>Yersinia</taxon>
    </lineage>
</organism>
<accession>A0A0T9U588</accession>
<gene>
    <name evidence="1" type="ORF">ERS137965_02343</name>
</gene>
<protein>
    <submittedName>
        <fullName evidence="1">Uncharacterized protein</fullName>
    </submittedName>
</protein>
<evidence type="ECO:0000313" key="1">
    <source>
        <dbReference type="EMBL" id="CNL19981.1"/>
    </source>
</evidence>
<name>A0A0T9U588_YERAL</name>
<proteinExistence type="predicted"/>
<reference evidence="1 2" key="1">
    <citation type="submission" date="2015-03" db="EMBL/GenBank/DDBJ databases">
        <authorList>
            <person name="Murphy D."/>
        </authorList>
    </citation>
    <scope>NUCLEOTIDE SEQUENCE [LARGE SCALE GENOMIC DNA]</scope>
    <source>
        <strain evidence="1 2">IP06005</strain>
    </source>
</reference>
<sequence>MFSRVMASNSDVVTFVTSRQDYTPQLSFLDYFIDFFINLMSGETKFQRLKDLHQDIFGDSTPDIKLGAMIALKHNTHAAFHKDFHAEILFGEDFFSTGKACVCFYYQSVLITQSEPIHYSTLLASQFSDHFPIDPLLLGNPIASFAKATAEGVVIDLDRTDSMVGASDETLDARLEDRYSERFELFTLGLDLLKYSGELPKEFKAEKYLKQLEELGKAVEGCLSSAMLPREVFAQIVSKINASATLILNDLCACLASTVAEKSKAFELSNFTDQRHNLAEQLITHLGQARYFYEGEFFASAFGSARQTRKREIDIFDNTARLIQNFCTQGMFALKPGRDAVPNVYRQAVENTVDMLDCYCMHASEKGCFAITLESNTDYDMIYGNYFATRVCLRHDGVLKRKFNIPPEFEFLLTHHVVGELCAPVELGTSYRAYYLRENVTRNTFLSKVCAYFTLCEISDVPEKRCFPMQQ</sequence>
<dbReference type="STRING" id="1453495.AT01_1102"/>